<accession>A0A829WN88</accession>
<sequence length="44" mass="5024">MIKSFYVIKYFPRILFSSAHPHHPGDSFSPPASQKKTLTGFIPF</sequence>
<organism evidence="1 2">
    <name type="scientific">Gluconobacter oxydans NBRC 3293</name>
    <dbReference type="NCBI Taxonomy" id="1315969"/>
    <lineage>
        <taxon>Bacteria</taxon>
        <taxon>Pseudomonadati</taxon>
        <taxon>Pseudomonadota</taxon>
        <taxon>Alphaproteobacteria</taxon>
        <taxon>Acetobacterales</taxon>
        <taxon>Acetobacteraceae</taxon>
        <taxon>Gluconobacter</taxon>
    </lineage>
</organism>
<evidence type="ECO:0000313" key="1">
    <source>
        <dbReference type="EMBL" id="GEM16655.1"/>
    </source>
</evidence>
<gene>
    <name evidence="1" type="ORF">NBRC3293_1152</name>
</gene>
<dbReference type="EMBL" id="BARJ01000006">
    <property type="protein sequence ID" value="GEM16655.1"/>
    <property type="molecule type" value="Genomic_DNA"/>
</dbReference>
<reference evidence="1 2" key="1">
    <citation type="submission" date="2013-04" db="EMBL/GenBank/DDBJ databases">
        <title>Gluconobacter oxydans NBRC 3293 whole genome sequence.</title>
        <authorList>
            <person name="Matsutani M."/>
            <person name="Yakushi T."/>
            <person name="Matsushita K."/>
        </authorList>
    </citation>
    <scope>NUCLEOTIDE SEQUENCE [LARGE SCALE GENOMIC DNA]</scope>
    <source>
        <strain evidence="1 2">NBRC 3293</strain>
    </source>
</reference>
<name>A0A829WN88_GLUOY</name>
<evidence type="ECO:0000313" key="2">
    <source>
        <dbReference type="Proteomes" id="UP000484858"/>
    </source>
</evidence>
<protein>
    <submittedName>
        <fullName evidence="1">Uncharacterized protein</fullName>
    </submittedName>
</protein>
<proteinExistence type="predicted"/>
<dbReference type="Proteomes" id="UP000484858">
    <property type="component" value="Unassembled WGS sequence"/>
</dbReference>
<dbReference type="AlphaFoldDB" id="A0A829WN88"/>
<comment type="caution">
    <text evidence="1">The sequence shown here is derived from an EMBL/GenBank/DDBJ whole genome shotgun (WGS) entry which is preliminary data.</text>
</comment>